<dbReference type="AlphaFoldDB" id="A0AAN6Z620"/>
<name>A0AAN6Z620_9PEZI</name>
<evidence type="ECO:0000313" key="2">
    <source>
        <dbReference type="Proteomes" id="UP001302602"/>
    </source>
</evidence>
<reference evidence="1" key="1">
    <citation type="journal article" date="2023" name="Mol. Phylogenet. Evol.">
        <title>Genome-scale phylogeny and comparative genomics of the fungal order Sordariales.</title>
        <authorList>
            <person name="Hensen N."/>
            <person name="Bonometti L."/>
            <person name="Westerberg I."/>
            <person name="Brannstrom I.O."/>
            <person name="Guillou S."/>
            <person name="Cros-Aarteil S."/>
            <person name="Calhoun S."/>
            <person name="Haridas S."/>
            <person name="Kuo A."/>
            <person name="Mondo S."/>
            <person name="Pangilinan J."/>
            <person name="Riley R."/>
            <person name="LaButti K."/>
            <person name="Andreopoulos B."/>
            <person name="Lipzen A."/>
            <person name="Chen C."/>
            <person name="Yan M."/>
            <person name="Daum C."/>
            <person name="Ng V."/>
            <person name="Clum A."/>
            <person name="Steindorff A."/>
            <person name="Ohm R.A."/>
            <person name="Martin F."/>
            <person name="Silar P."/>
            <person name="Natvig D.O."/>
            <person name="Lalanne C."/>
            <person name="Gautier V."/>
            <person name="Ament-Velasquez S.L."/>
            <person name="Kruys A."/>
            <person name="Hutchinson M.I."/>
            <person name="Powell A.J."/>
            <person name="Barry K."/>
            <person name="Miller A.N."/>
            <person name="Grigoriev I.V."/>
            <person name="Debuchy R."/>
            <person name="Gladieux P."/>
            <person name="Hiltunen Thoren M."/>
            <person name="Johannesson H."/>
        </authorList>
    </citation>
    <scope>NUCLEOTIDE SEQUENCE</scope>
    <source>
        <strain evidence="1">CBS 731.68</strain>
    </source>
</reference>
<dbReference type="Proteomes" id="UP001302602">
    <property type="component" value="Unassembled WGS sequence"/>
</dbReference>
<dbReference type="RefSeq" id="XP_062650826.1">
    <property type="nucleotide sequence ID" value="XM_062786149.1"/>
</dbReference>
<dbReference type="EMBL" id="MU853224">
    <property type="protein sequence ID" value="KAK4127055.1"/>
    <property type="molecule type" value="Genomic_DNA"/>
</dbReference>
<evidence type="ECO:0000313" key="1">
    <source>
        <dbReference type="EMBL" id="KAK4127055.1"/>
    </source>
</evidence>
<accession>A0AAN6Z620</accession>
<dbReference type="GeneID" id="87822915"/>
<protein>
    <submittedName>
        <fullName evidence="1">Uncharacterized protein</fullName>
    </submittedName>
</protein>
<sequence length="129" mass="14356">MGGRRGKRKGQWMESIKGFRVEPKSMSHSRVSQTGSMGWFIKLGVASLLADGQDASDLKLLALRRVFSNLTRGTAANAEYTRQIGWSRLDAAEVIVGLLLCWCMTGYRLRPSCQKGERDSRTEEASSWG</sequence>
<gene>
    <name evidence="1" type="ORF">N657DRAFT_188230</name>
</gene>
<proteinExistence type="predicted"/>
<comment type="caution">
    <text evidence="1">The sequence shown here is derived from an EMBL/GenBank/DDBJ whole genome shotgun (WGS) entry which is preliminary data.</text>
</comment>
<organism evidence="1 2">
    <name type="scientific">Parathielavia appendiculata</name>
    <dbReference type="NCBI Taxonomy" id="2587402"/>
    <lineage>
        <taxon>Eukaryota</taxon>
        <taxon>Fungi</taxon>
        <taxon>Dikarya</taxon>
        <taxon>Ascomycota</taxon>
        <taxon>Pezizomycotina</taxon>
        <taxon>Sordariomycetes</taxon>
        <taxon>Sordariomycetidae</taxon>
        <taxon>Sordariales</taxon>
        <taxon>Chaetomiaceae</taxon>
        <taxon>Parathielavia</taxon>
    </lineage>
</organism>
<reference evidence="1" key="2">
    <citation type="submission" date="2023-05" db="EMBL/GenBank/DDBJ databases">
        <authorList>
            <consortium name="Lawrence Berkeley National Laboratory"/>
            <person name="Steindorff A."/>
            <person name="Hensen N."/>
            <person name="Bonometti L."/>
            <person name="Westerberg I."/>
            <person name="Brannstrom I.O."/>
            <person name="Guillou S."/>
            <person name="Cros-Aarteil S."/>
            <person name="Calhoun S."/>
            <person name="Haridas S."/>
            <person name="Kuo A."/>
            <person name="Mondo S."/>
            <person name="Pangilinan J."/>
            <person name="Riley R."/>
            <person name="Labutti K."/>
            <person name="Andreopoulos B."/>
            <person name="Lipzen A."/>
            <person name="Chen C."/>
            <person name="Yanf M."/>
            <person name="Daum C."/>
            <person name="Ng V."/>
            <person name="Clum A."/>
            <person name="Ohm R."/>
            <person name="Martin F."/>
            <person name="Silar P."/>
            <person name="Natvig D."/>
            <person name="Lalanne C."/>
            <person name="Gautier V."/>
            <person name="Ament-Velasquez S.L."/>
            <person name="Kruys A."/>
            <person name="Hutchinson M.I."/>
            <person name="Powell A.J."/>
            <person name="Barry K."/>
            <person name="Miller A.N."/>
            <person name="Grigoriev I.V."/>
            <person name="Debuchy R."/>
            <person name="Gladieux P."/>
            <person name="Thoren M.H."/>
            <person name="Johannesson H."/>
        </authorList>
    </citation>
    <scope>NUCLEOTIDE SEQUENCE</scope>
    <source>
        <strain evidence="1">CBS 731.68</strain>
    </source>
</reference>
<keyword evidence="2" id="KW-1185">Reference proteome</keyword>